<accession>A0A1J1IS07</accession>
<evidence type="ECO:0000313" key="1">
    <source>
        <dbReference type="EMBL" id="CRL01878.1"/>
    </source>
</evidence>
<dbReference type="EMBL" id="CVRI01000057">
    <property type="protein sequence ID" value="CRL01878.1"/>
    <property type="molecule type" value="Genomic_DNA"/>
</dbReference>
<evidence type="ECO:0000313" key="2">
    <source>
        <dbReference type="Proteomes" id="UP000183832"/>
    </source>
</evidence>
<organism evidence="1 2">
    <name type="scientific">Clunio marinus</name>
    <dbReference type="NCBI Taxonomy" id="568069"/>
    <lineage>
        <taxon>Eukaryota</taxon>
        <taxon>Metazoa</taxon>
        <taxon>Ecdysozoa</taxon>
        <taxon>Arthropoda</taxon>
        <taxon>Hexapoda</taxon>
        <taxon>Insecta</taxon>
        <taxon>Pterygota</taxon>
        <taxon>Neoptera</taxon>
        <taxon>Endopterygota</taxon>
        <taxon>Diptera</taxon>
        <taxon>Nematocera</taxon>
        <taxon>Chironomoidea</taxon>
        <taxon>Chironomidae</taxon>
        <taxon>Clunio</taxon>
    </lineage>
</organism>
<reference evidence="1 2" key="1">
    <citation type="submission" date="2015-04" db="EMBL/GenBank/DDBJ databases">
        <authorList>
            <person name="Syromyatnikov M.Y."/>
            <person name="Popov V.N."/>
        </authorList>
    </citation>
    <scope>NUCLEOTIDE SEQUENCE [LARGE SCALE GENOMIC DNA]</scope>
</reference>
<dbReference type="Proteomes" id="UP000183832">
    <property type="component" value="Unassembled WGS sequence"/>
</dbReference>
<sequence length="145" mass="17420">MVPTLTQVIFNVSGYFKRNDMKRIWYGIKKLQELQQDCECNKNEMKFFMRIIFVLASRFIRICLTEEYVTFFFLVQPLVCLWKFQSVRTEEEELLLYIQQFNLEYHVGSIIDIRNSTMTEMISSIVNYFITMVQIFSVDPFKEAS</sequence>
<protein>
    <submittedName>
        <fullName evidence="1">CLUMA_CG015615, isoform A</fullName>
    </submittedName>
</protein>
<gene>
    <name evidence="1" type="ORF">CLUMA_CG015615</name>
</gene>
<name>A0A1J1IS07_9DIPT</name>
<keyword evidence="2" id="KW-1185">Reference proteome</keyword>
<proteinExistence type="predicted"/>
<dbReference type="AlphaFoldDB" id="A0A1J1IS07"/>